<keyword evidence="3" id="KW-1185">Reference proteome</keyword>
<protein>
    <submittedName>
        <fullName evidence="2">(raccoon dog) hypothetical protein</fullName>
    </submittedName>
</protein>
<keyword evidence="1" id="KW-0732">Signal</keyword>
<comment type="caution">
    <text evidence="2">The sequence shown here is derived from an EMBL/GenBank/DDBJ whole genome shotgun (WGS) entry which is preliminary data.</text>
</comment>
<dbReference type="Proteomes" id="UP000645828">
    <property type="component" value="Unassembled WGS sequence"/>
</dbReference>
<proteinExistence type="predicted"/>
<feature type="signal peptide" evidence="1">
    <location>
        <begin position="1"/>
        <end position="18"/>
    </location>
</feature>
<dbReference type="AlphaFoldDB" id="A0A811ZEQ0"/>
<reference evidence="2" key="1">
    <citation type="submission" date="2020-12" db="EMBL/GenBank/DDBJ databases">
        <authorList>
            <consortium name="Molecular Ecology Group"/>
        </authorList>
    </citation>
    <scope>NUCLEOTIDE SEQUENCE</scope>
    <source>
        <strain evidence="2">TBG_1078</strain>
    </source>
</reference>
<feature type="chain" id="PRO_5032563467" evidence="1">
    <location>
        <begin position="19"/>
        <end position="354"/>
    </location>
</feature>
<dbReference type="EMBL" id="CAJHUB010000763">
    <property type="protein sequence ID" value="CAD7687152.1"/>
    <property type="molecule type" value="Genomic_DNA"/>
</dbReference>
<evidence type="ECO:0000313" key="2">
    <source>
        <dbReference type="EMBL" id="CAD7687152.1"/>
    </source>
</evidence>
<name>A0A811ZEQ0_NYCPR</name>
<accession>A0A811ZEQ0</accession>
<evidence type="ECO:0000256" key="1">
    <source>
        <dbReference type="SAM" id="SignalP"/>
    </source>
</evidence>
<organism evidence="2 3">
    <name type="scientific">Nyctereutes procyonoides</name>
    <name type="common">Raccoon dog</name>
    <name type="synonym">Canis procyonoides</name>
    <dbReference type="NCBI Taxonomy" id="34880"/>
    <lineage>
        <taxon>Eukaryota</taxon>
        <taxon>Metazoa</taxon>
        <taxon>Chordata</taxon>
        <taxon>Craniata</taxon>
        <taxon>Vertebrata</taxon>
        <taxon>Euteleostomi</taxon>
        <taxon>Mammalia</taxon>
        <taxon>Eutheria</taxon>
        <taxon>Laurasiatheria</taxon>
        <taxon>Carnivora</taxon>
        <taxon>Caniformia</taxon>
        <taxon>Canidae</taxon>
        <taxon>Nyctereutes</taxon>
    </lineage>
</organism>
<sequence length="354" mass="40369">MSIFKILLMYTVFSHTAAEIHMLIDPVNLPENMLPGKQLSGAYDKDVAGKAEVYHFLRILRHVLIINIINVRESPDCTADPWFSSGTSTLEIDENHPLFQSIYTFFQFALRATVKTRLFCQRTLSVTPLTTNCLFLPFPLNSVNVTKKNVLARVKAPDQDEDSPITSSFKTQQEMFGLHSFKSLFTLLQILNPNNPRNPKTYSLEIEARDNGNNTSFCGECVTVSVPENIPASTLMYKNFARTPDPGQEVEVCIKVGERNYLHFQKQSCLITGTWYIEFIGTQNEFLINEGHNRQSFVDCEDVAIPHSWILYFRSLTYTDKDGTVPNNNITYHLITDTFSNETPENNHIFSKDD</sequence>
<evidence type="ECO:0000313" key="3">
    <source>
        <dbReference type="Proteomes" id="UP000645828"/>
    </source>
</evidence>
<gene>
    <name evidence="2" type="ORF">NYPRO_LOCUS19945</name>
</gene>